<dbReference type="GO" id="GO:0010916">
    <property type="term" value="P:negative regulation of very-low-density lipoprotein particle clearance"/>
    <property type="evidence" value="ECO:0007669"/>
    <property type="project" value="TreeGrafter"/>
</dbReference>
<evidence type="ECO:0000313" key="10">
    <source>
        <dbReference type="Ensembl" id="ENSPPAP00000027268.1"/>
    </source>
</evidence>
<feature type="signal peptide" evidence="9">
    <location>
        <begin position="1"/>
        <end position="26"/>
    </location>
</feature>
<dbReference type="PANTHER" id="PTHR16565:SF3">
    <property type="entry name" value="APOLIPOPROTEIN C-I, ACIDIC FORM"/>
    <property type="match status" value="1"/>
</dbReference>
<name>A0A2R9BCB5_PANPA</name>
<evidence type="ECO:0000256" key="4">
    <source>
        <dbReference type="ARBA" id="ARBA00022525"/>
    </source>
</evidence>
<dbReference type="GeneTree" id="ENSGT00390000011584"/>
<reference evidence="10 11" key="1">
    <citation type="journal article" date="2012" name="Nature">
        <title>The bonobo genome compared with the chimpanzee and human genomes.</title>
        <authorList>
            <person name="Prufer K."/>
            <person name="Munch K."/>
            <person name="Hellmann I."/>
            <person name="Akagi K."/>
            <person name="Miller J.R."/>
            <person name="Walenz B."/>
            <person name="Koren S."/>
            <person name="Sutton G."/>
            <person name="Kodira C."/>
            <person name="Winer R."/>
            <person name="Knight J.R."/>
            <person name="Mullikin J.C."/>
            <person name="Meader S.J."/>
            <person name="Ponting C.P."/>
            <person name="Lunter G."/>
            <person name="Higashino S."/>
            <person name="Hobolth A."/>
            <person name="Dutheil J."/>
            <person name="Karakoc E."/>
            <person name="Alkan C."/>
            <person name="Sajjadian S."/>
            <person name="Catacchio C.R."/>
            <person name="Ventura M."/>
            <person name="Marques-Bonet T."/>
            <person name="Eichler E.E."/>
            <person name="Andre C."/>
            <person name="Atencia R."/>
            <person name="Mugisha L."/>
            <person name="Junhold J."/>
            <person name="Patterson N."/>
            <person name="Siebauer M."/>
            <person name="Good J.M."/>
            <person name="Fischer A."/>
            <person name="Ptak S.E."/>
            <person name="Lachmann M."/>
            <person name="Symer D.E."/>
            <person name="Mailund T."/>
            <person name="Schierup M.H."/>
            <person name="Andres A.M."/>
            <person name="Kelso J."/>
            <person name="Paabo S."/>
        </authorList>
    </citation>
    <scope>NUCLEOTIDE SEQUENCE [LARGE SCALE GENOMIC DNA]</scope>
</reference>
<proteinExistence type="inferred from homology"/>
<keyword evidence="6" id="KW-0445">Lipid transport</keyword>
<evidence type="ECO:0000256" key="8">
    <source>
        <dbReference type="ARBA" id="ARBA00041478"/>
    </source>
</evidence>
<dbReference type="GO" id="GO:0005504">
    <property type="term" value="F:fatty acid binding"/>
    <property type="evidence" value="ECO:0007669"/>
    <property type="project" value="TreeGrafter"/>
</dbReference>
<dbReference type="GO" id="GO:0034447">
    <property type="term" value="P:very-low-density lipoprotein particle clearance"/>
    <property type="evidence" value="ECO:0007669"/>
    <property type="project" value="TreeGrafter"/>
</dbReference>
<keyword evidence="5 9" id="KW-0732">Signal</keyword>
<dbReference type="AlphaFoldDB" id="A0A2R9BCB5"/>
<reference evidence="10" key="2">
    <citation type="submission" date="2025-08" db="UniProtKB">
        <authorList>
            <consortium name="Ensembl"/>
        </authorList>
    </citation>
    <scope>IDENTIFICATION</scope>
</reference>
<dbReference type="GO" id="GO:0006869">
    <property type="term" value="P:lipid transport"/>
    <property type="evidence" value="ECO:0007669"/>
    <property type="project" value="UniProtKB-KW"/>
</dbReference>
<dbReference type="GO" id="GO:0050995">
    <property type="term" value="P:negative regulation of lipid catabolic process"/>
    <property type="evidence" value="ECO:0007669"/>
    <property type="project" value="TreeGrafter"/>
</dbReference>
<dbReference type="EMBL" id="AJFE02059517">
    <property type="status" value="NOT_ANNOTATED_CDS"/>
    <property type="molecule type" value="Genomic_DNA"/>
</dbReference>
<dbReference type="GO" id="GO:0034361">
    <property type="term" value="C:very-low-density lipoprotein particle"/>
    <property type="evidence" value="ECO:0007669"/>
    <property type="project" value="TreeGrafter"/>
</dbReference>
<evidence type="ECO:0000313" key="11">
    <source>
        <dbReference type="Proteomes" id="UP000240080"/>
    </source>
</evidence>
<accession>A0A2R9BCB5</accession>
<evidence type="ECO:0000256" key="3">
    <source>
        <dbReference type="ARBA" id="ARBA00022448"/>
    </source>
</evidence>
<evidence type="ECO:0000256" key="9">
    <source>
        <dbReference type="SAM" id="SignalP"/>
    </source>
</evidence>
<dbReference type="InterPro" id="IPR043081">
    <property type="entry name" value="ApoC-1_sf"/>
</dbReference>
<keyword evidence="3" id="KW-0813">Transport</keyword>
<comment type="subcellular location">
    <subcellularLocation>
        <location evidence="1">Secreted</location>
    </subcellularLocation>
</comment>
<evidence type="ECO:0000256" key="7">
    <source>
        <dbReference type="ARBA" id="ARBA00039798"/>
    </source>
</evidence>
<reference evidence="10" key="3">
    <citation type="submission" date="2025-09" db="UniProtKB">
        <authorList>
            <consortium name="Ensembl"/>
        </authorList>
    </citation>
    <scope>IDENTIFICATION</scope>
</reference>
<comment type="similarity">
    <text evidence="2">Belongs to the apolipoprotein C1 family.</text>
</comment>
<dbReference type="Pfam" id="PF04691">
    <property type="entry name" value="ApoC-I"/>
    <property type="match status" value="1"/>
</dbReference>
<feature type="chain" id="PRO_5015360565" description="Apolipoprotein C-I, acidic form" evidence="9">
    <location>
        <begin position="27"/>
        <end position="95"/>
    </location>
</feature>
<dbReference type="GO" id="GO:0006641">
    <property type="term" value="P:triglyceride metabolic process"/>
    <property type="evidence" value="ECO:0007669"/>
    <property type="project" value="TreeGrafter"/>
</dbReference>
<evidence type="ECO:0000256" key="5">
    <source>
        <dbReference type="ARBA" id="ARBA00022729"/>
    </source>
</evidence>
<dbReference type="Bgee" id="ENSPPAG00000036696">
    <property type="expression patterns" value="Expressed in liver and 6 other cell types or tissues"/>
</dbReference>
<organism evidence="10 11">
    <name type="scientific">Pan paniscus</name>
    <name type="common">Pygmy chimpanzee</name>
    <name type="synonym">Bonobo</name>
    <dbReference type="NCBI Taxonomy" id="9597"/>
    <lineage>
        <taxon>Eukaryota</taxon>
        <taxon>Metazoa</taxon>
        <taxon>Chordata</taxon>
        <taxon>Craniata</taxon>
        <taxon>Vertebrata</taxon>
        <taxon>Euteleostomi</taxon>
        <taxon>Mammalia</taxon>
        <taxon>Eutheria</taxon>
        <taxon>Euarchontoglires</taxon>
        <taxon>Primates</taxon>
        <taxon>Haplorrhini</taxon>
        <taxon>Catarrhini</taxon>
        <taxon>Hominidae</taxon>
        <taxon>Pan</taxon>
    </lineage>
</organism>
<dbReference type="GO" id="GO:0034364">
    <property type="term" value="C:high-density lipoprotein particle"/>
    <property type="evidence" value="ECO:0007669"/>
    <property type="project" value="TreeGrafter"/>
</dbReference>
<dbReference type="Ensembl" id="ENSPPAT00000050108.1">
    <property type="protein sequence ID" value="ENSPPAP00000027268.1"/>
    <property type="gene ID" value="ENSPPAG00000036696.1"/>
</dbReference>
<keyword evidence="11" id="KW-1185">Reference proteome</keyword>
<dbReference type="Gene3D" id="4.10.260.30">
    <property type="entry name" value="Apolipoprotein C-I"/>
    <property type="match status" value="1"/>
</dbReference>
<dbReference type="GO" id="GO:0004859">
    <property type="term" value="F:phospholipase inhibitor activity"/>
    <property type="evidence" value="ECO:0007669"/>
    <property type="project" value="TreeGrafter"/>
</dbReference>
<evidence type="ECO:0000256" key="6">
    <source>
        <dbReference type="ARBA" id="ARBA00023055"/>
    </source>
</evidence>
<evidence type="ECO:0000256" key="1">
    <source>
        <dbReference type="ARBA" id="ARBA00004613"/>
    </source>
</evidence>
<sequence length="95" mass="10605">MRLFLSLPVLVVVLSIVLEGPAPAQGAPEVSNPFDGLEELGKTLEDNTREFINRITQSELPAKMWLEPFPGHGRQHTVTKEKKKMVLLRYGGSHL</sequence>
<dbReference type="InterPro" id="IPR006781">
    <property type="entry name" value="ApoC-I"/>
</dbReference>
<keyword evidence="4" id="KW-0964">Secreted</keyword>
<evidence type="ECO:0000256" key="2">
    <source>
        <dbReference type="ARBA" id="ARBA00009204"/>
    </source>
</evidence>
<dbReference type="GO" id="GO:0032375">
    <property type="term" value="P:negative regulation of cholesterol transport"/>
    <property type="evidence" value="ECO:0007669"/>
    <property type="project" value="TreeGrafter"/>
</dbReference>
<dbReference type="OMA" id="PAKMWLE"/>
<dbReference type="Proteomes" id="UP000240080">
    <property type="component" value="Chromosome 19"/>
</dbReference>
<dbReference type="GO" id="GO:0042157">
    <property type="term" value="P:lipoprotein metabolic process"/>
    <property type="evidence" value="ECO:0007669"/>
    <property type="project" value="InterPro"/>
</dbReference>
<dbReference type="PANTHER" id="PTHR16565">
    <property type="entry name" value="APOLIPOPROTEIN C-I"/>
    <property type="match status" value="1"/>
</dbReference>
<protein>
    <recommendedName>
        <fullName evidence="7">Apolipoprotein C-I, acidic form</fullName>
    </recommendedName>
    <alternativeName>
        <fullName evidence="8">Apolipoprotein C1A</fullName>
    </alternativeName>
</protein>